<dbReference type="InterPro" id="IPR026337">
    <property type="entry name" value="AKG_HExxH"/>
</dbReference>
<reference evidence="1 2" key="1">
    <citation type="submission" date="2016-11" db="EMBL/GenBank/DDBJ databases">
        <title>Draft Genome Sequences of Nine Cyanobacterial Strains from Diverse Habitats.</title>
        <authorList>
            <person name="Zhu T."/>
            <person name="Hou S."/>
            <person name="Lu X."/>
            <person name="Hess W.R."/>
        </authorList>
    </citation>
    <scope>NUCLEOTIDE SEQUENCE [LARGE SCALE GENOMIC DNA]</scope>
    <source>
        <strain evidence="1 2">NIES-30</strain>
    </source>
</reference>
<keyword evidence="2" id="KW-1185">Reference proteome</keyword>
<gene>
    <name evidence="1" type="ORF">NIES30_17440</name>
</gene>
<evidence type="ECO:0000313" key="2">
    <source>
        <dbReference type="Proteomes" id="UP000185557"/>
    </source>
</evidence>
<dbReference type="NCBIfam" id="TIGR04267">
    <property type="entry name" value="mod_HExxH"/>
    <property type="match status" value="1"/>
</dbReference>
<accession>A0A1U7J206</accession>
<dbReference type="Proteomes" id="UP000185557">
    <property type="component" value="Unassembled WGS sequence"/>
</dbReference>
<proteinExistence type="predicted"/>
<comment type="caution">
    <text evidence="1">The sequence shown here is derived from an EMBL/GenBank/DDBJ whole genome shotgun (WGS) entry which is preliminary data.</text>
</comment>
<dbReference type="AlphaFoldDB" id="A0A1U7J206"/>
<protein>
    <recommendedName>
        <fullName evidence="3">HEXXH motif domain-containing protein</fullName>
    </recommendedName>
</protein>
<name>A0A1U7J206_9CYAN</name>
<evidence type="ECO:0000313" key="1">
    <source>
        <dbReference type="EMBL" id="OKH46086.1"/>
    </source>
</evidence>
<organism evidence="1 2">
    <name type="scientific">Phormidium tenue NIES-30</name>
    <dbReference type="NCBI Taxonomy" id="549789"/>
    <lineage>
        <taxon>Bacteria</taxon>
        <taxon>Bacillati</taxon>
        <taxon>Cyanobacteriota</taxon>
        <taxon>Cyanophyceae</taxon>
        <taxon>Oscillatoriophycideae</taxon>
        <taxon>Oscillatoriales</taxon>
        <taxon>Oscillatoriaceae</taxon>
        <taxon>Phormidium</taxon>
    </lineage>
</organism>
<evidence type="ECO:0008006" key="3">
    <source>
        <dbReference type="Google" id="ProtNLM"/>
    </source>
</evidence>
<dbReference type="STRING" id="549789.NIES30_17440"/>
<sequence>MPYGAKYTRLLISHIDRWVAHPSFALDNSLLKQSLKQAANDGANWLWHPCISAIFTEVSAPQRDLQLAVWVAINCADYDDRALIVEPMQVWVGSKAVNIERGNAVLKELTKYGTQNILSPDVWCESIGEEIESSWASQPPTSMSEQKQLQADLLHLVRALDLLHTKHQKCARWLSEAVRIIIPLHAQDSESFRSGSSPRLPGLVECDCQSELQVLEALVHEAAHLYLYRYELASPLVDPAHDRRYESPLRSEPRPLRGILLAYHALAFIACLYRDVLDLGLFSKHKIISDEHEQIVLLALEAERTLLSQSIALTSLGIKIFESTSYVLKYSLR</sequence>
<dbReference type="EMBL" id="MRCG01000014">
    <property type="protein sequence ID" value="OKH46086.1"/>
    <property type="molecule type" value="Genomic_DNA"/>
</dbReference>